<reference evidence="1 2" key="1">
    <citation type="submission" date="2016-12" db="EMBL/GenBank/DDBJ databases">
        <title>The genome of dimorphic prosthecate Glycocaulis alkaliphilus 6b-8t, isolated from crude oil dictates its adaptability in petroleum environments.</title>
        <authorList>
            <person name="Wu X.-L."/>
            <person name="Geng S."/>
        </authorList>
    </citation>
    <scope>NUCLEOTIDE SEQUENCE [LARGE SCALE GENOMIC DNA]</scope>
    <source>
        <strain evidence="1 2">6B-8</strain>
    </source>
</reference>
<protein>
    <submittedName>
        <fullName evidence="1">Uncharacterized protein</fullName>
    </submittedName>
</protein>
<gene>
    <name evidence="1" type="ORF">X907_1568</name>
</gene>
<proteinExistence type="predicted"/>
<evidence type="ECO:0000313" key="2">
    <source>
        <dbReference type="Proteomes" id="UP000286954"/>
    </source>
</evidence>
<organism evidence="1 2">
    <name type="scientific">Glycocaulis alkaliphilus</name>
    <dbReference type="NCBI Taxonomy" id="1434191"/>
    <lineage>
        <taxon>Bacteria</taxon>
        <taxon>Pseudomonadati</taxon>
        <taxon>Pseudomonadota</taxon>
        <taxon>Alphaproteobacteria</taxon>
        <taxon>Maricaulales</taxon>
        <taxon>Maricaulaceae</taxon>
        <taxon>Glycocaulis</taxon>
    </lineage>
</organism>
<dbReference type="EMBL" id="CP018911">
    <property type="protein sequence ID" value="AZU04100.1"/>
    <property type="molecule type" value="Genomic_DNA"/>
</dbReference>
<dbReference type="KEGG" id="gak:X907_1568"/>
<keyword evidence="2" id="KW-1185">Reference proteome</keyword>
<dbReference type="AlphaFoldDB" id="A0A3T0EA10"/>
<dbReference type="Proteomes" id="UP000286954">
    <property type="component" value="Chromosome"/>
</dbReference>
<accession>A0A3T0EA10</accession>
<dbReference type="RefSeq" id="WP_127566790.1">
    <property type="nucleotide sequence ID" value="NZ_BMFB01000003.1"/>
</dbReference>
<evidence type="ECO:0000313" key="1">
    <source>
        <dbReference type="EMBL" id="AZU04100.1"/>
    </source>
</evidence>
<sequence>MTAANLFIDRQPQAFANAHADYLDAQAAFVRVHAGPHTPEASDASVERKLDAQRAMYTAPARSLDQVLVKIRDFLATEAPGSLDECQRRLLGAIADDVEDLATGRRYVGPDTPEVVALRGVQRIA</sequence>
<name>A0A3T0EA10_9PROT</name>